<dbReference type="EMBL" id="GBRH01175270">
    <property type="protein sequence ID" value="JAE22626.1"/>
    <property type="molecule type" value="Transcribed_RNA"/>
</dbReference>
<evidence type="ECO:0000313" key="1">
    <source>
        <dbReference type="EMBL" id="JAE22626.1"/>
    </source>
</evidence>
<name>A0A0A9GJE2_ARUDO</name>
<proteinExistence type="predicted"/>
<dbReference type="AlphaFoldDB" id="A0A0A9GJE2"/>
<reference evidence="1" key="2">
    <citation type="journal article" date="2015" name="Data Brief">
        <title>Shoot transcriptome of the giant reed, Arundo donax.</title>
        <authorList>
            <person name="Barrero R.A."/>
            <person name="Guerrero F.D."/>
            <person name="Moolhuijzen P."/>
            <person name="Goolsby J.A."/>
            <person name="Tidwell J."/>
            <person name="Bellgard S.E."/>
            <person name="Bellgard M.I."/>
        </authorList>
    </citation>
    <scope>NUCLEOTIDE SEQUENCE</scope>
    <source>
        <tissue evidence="1">Shoot tissue taken approximately 20 cm above the soil surface</tissue>
    </source>
</reference>
<organism evidence="1">
    <name type="scientific">Arundo donax</name>
    <name type="common">Giant reed</name>
    <name type="synonym">Donax arundinaceus</name>
    <dbReference type="NCBI Taxonomy" id="35708"/>
    <lineage>
        <taxon>Eukaryota</taxon>
        <taxon>Viridiplantae</taxon>
        <taxon>Streptophyta</taxon>
        <taxon>Embryophyta</taxon>
        <taxon>Tracheophyta</taxon>
        <taxon>Spermatophyta</taxon>
        <taxon>Magnoliopsida</taxon>
        <taxon>Liliopsida</taxon>
        <taxon>Poales</taxon>
        <taxon>Poaceae</taxon>
        <taxon>PACMAD clade</taxon>
        <taxon>Arundinoideae</taxon>
        <taxon>Arundineae</taxon>
        <taxon>Arundo</taxon>
    </lineage>
</organism>
<reference evidence="1" key="1">
    <citation type="submission" date="2014-09" db="EMBL/GenBank/DDBJ databases">
        <authorList>
            <person name="Magalhaes I.L.F."/>
            <person name="Oliveira U."/>
            <person name="Santos F.R."/>
            <person name="Vidigal T.H.D.A."/>
            <person name="Brescovit A.D."/>
            <person name="Santos A.J."/>
        </authorList>
    </citation>
    <scope>NUCLEOTIDE SEQUENCE</scope>
    <source>
        <tissue evidence="1">Shoot tissue taken approximately 20 cm above the soil surface</tissue>
    </source>
</reference>
<accession>A0A0A9GJE2</accession>
<sequence length="32" mass="3183">MEKAAEVGGDASSVAIDLNCRKSETEAAASGD</sequence>
<protein>
    <submittedName>
        <fullName evidence="1">Uncharacterized protein</fullName>
    </submittedName>
</protein>